<keyword evidence="4" id="KW-1185">Reference proteome</keyword>
<protein>
    <recommendedName>
        <fullName evidence="2">TonB C-terminal domain-containing protein</fullName>
    </recommendedName>
</protein>
<reference evidence="4" key="1">
    <citation type="journal article" date="2019" name="Int. J. Syst. Evol. Microbiol.">
        <title>The Global Catalogue of Microorganisms (GCM) 10K type strain sequencing project: providing services to taxonomists for standard genome sequencing and annotation.</title>
        <authorList>
            <consortium name="The Broad Institute Genomics Platform"/>
            <consortium name="The Broad Institute Genome Sequencing Center for Infectious Disease"/>
            <person name="Wu L."/>
            <person name="Ma J."/>
        </authorList>
    </citation>
    <scope>NUCLEOTIDE SEQUENCE [LARGE SCALE GENOMIC DNA]</scope>
    <source>
        <strain evidence="4">CGMCC 1.10832</strain>
    </source>
</reference>
<dbReference type="Pfam" id="PF03544">
    <property type="entry name" value="TonB_C"/>
    <property type="match status" value="1"/>
</dbReference>
<feature type="chain" id="PRO_5045315332" description="TonB C-terminal domain-containing protein" evidence="1">
    <location>
        <begin position="20"/>
        <end position="120"/>
    </location>
</feature>
<dbReference type="InterPro" id="IPR037682">
    <property type="entry name" value="TonB_C"/>
</dbReference>
<feature type="domain" description="TonB C-terminal" evidence="2">
    <location>
        <begin position="54"/>
        <end position="114"/>
    </location>
</feature>
<sequence length="120" mass="13380">MRTLFLLISFFLIANLARCQEASNYSQTAFIQTNLDSLYDINASKLKLDGNCPIEGKSYVKHIVSKNGEVKNLEIIKGLQNCPIADSIAIELVKLVKYIPAIKQGEKTEVVKVIAVPFHK</sequence>
<gene>
    <name evidence="3" type="ORF">GCM10011506_26310</name>
</gene>
<organism evidence="3 4">
    <name type="scientific">Marivirga lumbricoides</name>
    <dbReference type="NCBI Taxonomy" id="1046115"/>
    <lineage>
        <taxon>Bacteria</taxon>
        <taxon>Pseudomonadati</taxon>
        <taxon>Bacteroidota</taxon>
        <taxon>Cytophagia</taxon>
        <taxon>Cytophagales</taxon>
        <taxon>Marivirgaceae</taxon>
        <taxon>Marivirga</taxon>
    </lineage>
</organism>
<dbReference type="Proteomes" id="UP000636010">
    <property type="component" value="Unassembled WGS sequence"/>
</dbReference>
<dbReference type="SUPFAM" id="SSF74653">
    <property type="entry name" value="TolA/TonB C-terminal domain"/>
    <property type="match status" value="1"/>
</dbReference>
<dbReference type="Gene3D" id="3.30.1150.10">
    <property type="match status" value="1"/>
</dbReference>
<name>A0ABQ1MJA5_9BACT</name>
<comment type="caution">
    <text evidence="3">The sequence shown here is derived from an EMBL/GenBank/DDBJ whole genome shotgun (WGS) entry which is preliminary data.</text>
</comment>
<evidence type="ECO:0000313" key="4">
    <source>
        <dbReference type="Proteomes" id="UP000636010"/>
    </source>
</evidence>
<evidence type="ECO:0000256" key="1">
    <source>
        <dbReference type="SAM" id="SignalP"/>
    </source>
</evidence>
<accession>A0ABQ1MJA5</accession>
<keyword evidence="1" id="KW-0732">Signal</keyword>
<feature type="signal peptide" evidence="1">
    <location>
        <begin position="1"/>
        <end position="19"/>
    </location>
</feature>
<evidence type="ECO:0000259" key="2">
    <source>
        <dbReference type="Pfam" id="PF03544"/>
    </source>
</evidence>
<dbReference type="RefSeq" id="WP_188464164.1">
    <property type="nucleotide sequence ID" value="NZ_BAABHU010000008.1"/>
</dbReference>
<proteinExistence type="predicted"/>
<dbReference type="EMBL" id="BMEC01000008">
    <property type="protein sequence ID" value="GGC39558.1"/>
    <property type="molecule type" value="Genomic_DNA"/>
</dbReference>
<evidence type="ECO:0000313" key="3">
    <source>
        <dbReference type="EMBL" id="GGC39558.1"/>
    </source>
</evidence>